<dbReference type="Proteomes" id="UP000233491">
    <property type="component" value="Unassembled WGS sequence"/>
</dbReference>
<proteinExistence type="inferred from homology"/>
<dbReference type="InterPro" id="IPR051614">
    <property type="entry name" value="UPF0045_domain"/>
</dbReference>
<sequence length="103" mass="11359">MVLLEFAMYPVGKGESLSPYVARSLDIIDKSGVAYQLTPMGTILEGEWNEVMAVVTQCFQAMRADCPRVEVALKVDYREGETSRLATKIASVEDRLGRKLSTG</sequence>
<dbReference type="Pfam" id="PF01910">
    <property type="entry name" value="Thiamine_BP"/>
    <property type="match status" value="1"/>
</dbReference>
<dbReference type="Gene3D" id="3.30.70.930">
    <property type="match status" value="1"/>
</dbReference>
<dbReference type="NCBIfam" id="TIGR00106">
    <property type="entry name" value="MTH1187 family thiamine-binding protein"/>
    <property type="match status" value="1"/>
</dbReference>
<comment type="similarity">
    <text evidence="1">Belongs to the UPF0045 family.</text>
</comment>
<dbReference type="SUPFAM" id="SSF89957">
    <property type="entry name" value="MTH1187/YkoF-like"/>
    <property type="match status" value="1"/>
</dbReference>
<dbReference type="AlphaFoldDB" id="A0A1I4QU28"/>
<dbReference type="OrthoDB" id="9793516at2"/>
<reference evidence="3 4" key="1">
    <citation type="submission" date="2017-12" db="EMBL/GenBank/DDBJ databases">
        <title>Anaerobic carbon monoxide metabolism by Pleomorphomonas carboxyditropha sp. nov., a new mesophilic hydrogenogenic carboxidotroph.</title>
        <authorList>
            <person name="Esquivel-Elizondo S."/>
            <person name="Krajmalnik-Brown R."/>
        </authorList>
    </citation>
    <scope>NUCLEOTIDE SEQUENCE [LARGE SCALE GENOMIC DNA]</scope>
    <source>
        <strain evidence="3 4">R5-392</strain>
    </source>
</reference>
<keyword evidence="4" id="KW-1185">Reference proteome</keyword>
<dbReference type="PANTHER" id="PTHR33777">
    <property type="entry name" value="UPF0045 PROTEIN ECM15"/>
    <property type="match status" value="1"/>
</dbReference>
<evidence type="ECO:0000313" key="4">
    <source>
        <dbReference type="Proteomes" id="UP000233491"/>
    </source>
</evidence>
<protein>
    <recommendedName>
        <fullName evidence="2">Thiamine-binding protein domain-containing protein</fullName>
    </recommendedName>
</protein>
<evidence type="ECO:0000313" key="3">
    <source>
        <dbReference type="EMBL" id="PKR90428.1"/>
    </source>
</evidence>
<gene>
    <name evidence="3" type="ORF">CXZ10_03365</name>
</gene>
<dbReference type="PANTHER" id="PTHR33777:SF1">
    <property type="entry name" value="UPF0045 PROTEIN ECM15"/>
    <property type="match status" value="1"/>
</dbReference>
<dbReference type="InterPro" id="IPR002767">
    <property type="entry name" value="Thiamine_BP"/>
</dbReference>
<dbReference type="GO" id="GO:0005829">
    <property type="term" value="C:cytosol"/>
    <property type="evidence" value="ECO:0007669"/>
    <property type="project" value="TreeGrafter"/>
</dbReference>
<dbReference type="EMBL" id="PJNW01000002">
    <property type="protein sequence ID" value="PKR90428.1"/>
    <property type="molecule type" value="Genomic_DNA"/>
</dbReference>
<evidence type="ECO:0000256" key="1">
    <source>
        <dbReference type="ARBA" id="ARBA00010272"/>
    </source>
</evidence>
<accession>A0A1I4QU28</accession>
<evidence type="ECO:0000259" key="2">
    <source>
        <dbReference type="Pfam" id="PF01910"/>
    </source>
</evidence>
<name>A0A1I4QU28_9HYPH</name>
<organism evidence="3 4">
    <name type="scientific">Pleomorphomonas diazotrophica</name>
    <dbReference type="NCBI Taxonomy" id="1166257"/>
    <lineage>
        <taxon>Bacteria</taxon>
        <taxon>Pseudomonadati</taxon>
        <taxon>Pseudomonadota</taxon>
        <taxon>Alphaproteobacteria</taxon>
        <taxon>Hyphomicrobiales</taxon>
        <taxon>Pleomorphomonadaceae</taxon>
        <taxon>Pleomorphomonas</taxon>
    </lineage>
</organism>
<comment type="caution">
    <text evidence="3">The sequence shown here is derived from an EMBL/GenBank/DDBJ whole genome shotgun (WGS) entry which is preliminary data.</text>
</comment>
<dbReference type="InterPro" id="IPR029756">
    <property type="entry name" value="MTH1187/YkoF-like"/>
</dbReference>
<dbReference type="RefSeq" id="WP_101287521.1">
    <property type="nucleotide sequence ID" value="NZ_FOUQ01000001.1"/>
</dbReference>
<feature type="domain" description="Thiamine-binding protein" evidence="2">
    <location>
        <begin position="5"/>
        <end position="93"/>
    </location>
</feature>